<dbReference type="AlphaFoldDB" id="A0A2S9J872"/>
<protein>
    <recommendedName>
        <fullName evidence="6">Iron dicitrate transport regulator FecR</fullName>
    </recommendedName>
</protein>
<dbReference type="PIRSF" id="PIRSF018266">
    <property type="entry name" value="FecR"/>
    <property type="match status" value="1"/>
</dbReference>
<dbReference type="EMBL" id="PVBQ01000002">
    <property type="protein sequence ID" value="PRD48950.1"/>
    <property type="molecule type" value="Genomic_DNA"/>
</dbReference>
<dbReference type="RefSeq" id="WP_105715515.1">
    <property type="nucleotide sequence ID" value="NZ_PVBQ01000002.1"/>
</dbReference>
<dbReference type="Gene3D" id="2.60.120.1440">
    <property type="match status" value="1"/>
</dbReference>
<reference evidence="4 5" key="1">
    <citation type="submission" date="2018-02" db="EMBL/GenBank/DDBJ databases">
        <title>The draft genome of Sphingobacterium sp. 5JN-11.</title>
        <authorList>
            <person name="Liu L."/>
            <person name="Li L."/>
            <person name="Liang L."/>
            <person name="Zhang X."/>
            <person name="Wang T."/>
        </authorList>
    </citation>
    <scope>NUCLEOTIDE SEQUENCE [LARGE SCALE GENOMIC DNA]</scope>
    <source>
        <strain evidence="4 5">5JN-11</strain>
    </source>
</reference>
<name>A0A2S9J872_9SPHI</name>
<evidence type="ECO:0000259" key="2">
    <source>
        <dbReference type="Pfam" id="PF04773"/>
    </source>
</evidence>
<evidence type="ECO:0000256" key="1">
    <source>
        <dbReference type="SAM" id="Phobius"/>
    </source>
</evidence>
<dbReference type="GO" id="GO:0016989">
    <property type="term" value="F:sigma factor antagonist activity"/>
    <property type="evidence" value="ECO:0007669"/>
    <property type="project" value="TreeGrafter"/>
</dbReference>
<dbReference type="InterPro" id="IPR032508">
    <property type="entry name" value="FecR_C"/>
</dbReference>
<keyword evidence="1" id="KW-1133">Transmembrane helix</keyword>
<keyword evidence="5" id="KW-1185">Reference proteome</keyword>
<feature type="transmembrane region" description="Helical" evidence="1">
    <location>
        <begin position="76"/>
        <end position="95"/>
    </location>
</feature>
<dbReference type="PANTHER" id="PTHR30273:SF2">
    <property type="entry name" value="PROTEIN FECR"/>
    <property type="match status" value="1"/>
</dbReference>
<keyword evidence="1" id="KW-0472">Membrane</keyword>
<dbReference type="InterPro" id="IPR012373">
    <property type="entry name" value="Ferrdict_sens_TM"/>
</dbReference>
<comment type="caution">
    <text evidence="4">The sequence shown here is derived from an EMBL/GenBank/DDBJ whole genome shotgun (WGS) entry which is preliminary data.</text>
</comment>
<dbReference type="Pfam" id="PF04773">
    <property type="entry name" value="FecR"/>
    <property type="match status" value="1"/>
</dbReference>
<sequence>MDSNELHHLIRKYLQGTASTAERERLLKWYRQDTDDDVFWETENPGEEELVHNRIRDNVWTMLDENAANQKTGKRLWLYAAVAAVCLAVLGIGFWKLNDKGREALIATSPKEQSENRFVLLSDSSRVVLRPGSRLEYKTDFKGATREVSLVGEAYFDINRKENQPFIIHTGKVKTVVLGTAFTIKATDGEEEVKVMVQRGKVRVEREEKIMAELTANQKVEVHSAVEVPKQEALAAADSTFDWTAEDMRFDAQAFGELTSRLERRYDVEIRFKNPDLARCPISGKFSGLETLEEVLGFLCTARGAVFRRKGQVVEIDGKACIKK</sequence>
<feature type="domain" description="FecR protein" evidence="2">
    <location>
        <begin position="114"/>
        <end position="203"/>
    </location>
</feature>
<feature type="domain" description="Protein FecR C-terminal" evidence="3">
    <location>
        <begin position="248"/>
        <end position="315"/>
    </location>
</feature>
<dbReference type="Proteomes" id="UP000239711">
    <property type="component" value="Unassembled WGS sequence"/>
</dbReference>
<evidence type="ECO:0000259" key="3">
    <source>
        <dbReference type="Pfam" id="PF16344"/>
    </source>
</evidence>
<dbReference type="Pfam" id="PF16344">
    <property type="entry name" value="FecR_C"/>
    <property type="match status" value="1"/>
</dbReference>
<proteinExistence type="predicted"/>
<keyword evidence="1" id="KW-0812">Transmembrane</keyword>
<dbReference type="OrthoDB" id="642683at2"/>
<evidence type="ECO:0008006" key="6">
    <source>
        <dbReference type="Google" id="ProtNLM"/>
    </source>
</evidence>
<organism evidence="4 5">
    <name type="scientific">Sphingobacterium haloxyli</name>
    <dbReference type="NCBI Taxonomy" id="2100533"/>
    <lineage>
        <taxon>Bacteria</taxon>
        <taxon>Pseudomonadati</taxon>
        <taxon>Bacteroidota</taxon>
        <taxon>Sphingobacteriia</taxon>
        <taxon>Sphingobacteriales</taxon>
        <taxon>Sphingobacteriaceae</taxon>
        <taxon>Sphingobacterium</taxon>
    </lineage>
</organism>
<evidence type="ECO:0000313" key="5">
    <source>
        <dbReference type="Proteomes" id="UP000239711"/>
    </source>
</evidence>
<dbReference type="InterPro" id="IPR006860">
    <property type="entry name" value="FecR"/>
</dbReference>
<evidence type="ECO:0000313" key="4">
    <source>
        <dbReference type="EMBL" id="PRD48950.1"/>
    </source>
</evidence>
<dbReference type="PANTHER" id="PTHR30273">
    <property type="entry name" value="PERIPLASMIC SIGNAL SENSOR AND SIGMA FACTOR ACTIVATOR FECR-RELATED"/>
    <property type="match status" value="1"/>
</dbReference>
<gene>
    <name evidence="4" type="ORF">C5745_03155</name>
</gene>
<dbReference type="Gene3D" id="3.55.50.30">
    <property type="match status" value="1"/>
</dbReference>
<accession>A0A2S9J872</accession>